<evidence type="ECO:0000256" key="1">
    <source>
        <dbReference type="PROSITE-ProRule" id="PRU00047"/>
    </source>
</evidence>
<keyword evidence="1" id="KW-0479">Metal-binding</keyword>
<keyword evidence="5" id="KW-1185">Reference proteome</keyword>
<organism evidence="4 5">
    <name type="scientific">Dreissena polymorpha</name>
    <name type="common">Zebra mussel</name>
    <name type="synonym">Mytilus polymorpha</name>
    <dbReference type="NCBI Taxonomy" id="45954"/>
    <lineage>
        <taxon>Eukaryota</taxon>
        <taxon>Metazoa</taxon>
        <taxon>Spiralia</taxon>
        <taxon>Lophotrochozoa</taxon>
        <taxon>Mollusca</taxon>
        <taxon>Bivalvia</taxon>
        <taxon>Autobranchia</taxon>
        <taxon>Heteroconchia</taxon>
        <taxon>Euheterodonta</taxon>
        <taxon>Imparidentia</taxon>
        <taxon>Neoheterodontei</taxon>
        <taxon>Myida</taxon>
        <taxon>Dreissenoidea</taxon>
        <taxon>Dreissenidae</taxon>
        <taxon>Dreissena</taxon>
    </lineage>
</organism>
<dbReference type="GO" id="GO:0008270">
    <property type="term" value="F:zinc ion binding"/>
    <property type="evidence" value="ECO:0007669"/>
    <property type="project" value="UniProtKB-KW"/>
</dbReference>
<dbReference type="Gene3D" id="4.10.60.10">
    <property type="entry name" value="Zinc finger, CCHC-type"/>
    <property type="match status" value="1"/>
</dbReference>
<sequence>MRCRHMDKGCRTIREAVEVVESYEDIIGRSTTGAGGSLIRGVIENRKGSGNTGESQDVRSLEDIQCSIKRIEQRLDALEASSPKSSGNSRRSCFTCGARDHFYRSCPRNNNQRGKLHKKSENFRPSPQ</sequence>
<dbReference type="InterPro" id="IPR001878">
    <property type="entry name" value="Znf_CCHC"/>
</dbReference>
<dbReference type="Proteomes" id="UP000828390">
    <property type="component" value="Unassembled WGS sequence"/>
</dbReference>
<reference evidence="4" key="1">
    <citation type="journal article" date="2019" name="bioRxiv">
        <title>The Genome of the Zebra Mussel, Dreissena polymorpha: A Resource for Invasive Species Research.</title>
        <authorList>
            <person name="McCartney M.A."/>
            <person name="Auch B."/>
            <person name="Kono T."/>
            <person name="Mallez S."/>
            <person name="Zhang Y."/>
            <person name="Obille A."/>
            <person name="Becker A."/>
            <person name="Abrahante J.E."/>
            <person name="Garbe J."/>
            <person name="Badalamenti J.P."/>
            <person name="Herman A."/>
            <person name="Mangelson H."/>
            <person name="Liachko I."/>
            <person name="Sullivan S."/>
            <person name="Sone E.D."/>
            <person name="Koren S."/>
            <person name="Silverstein K.A.T."/>
            <person name="Beckman K.B."/>
            <person name="Gohl D.M."/>
        </authorList>
    </citation>
    <scope>NUCLEOTIDE SEQUENCE</scope>
    <source>
        <strain evidence="4">Duluth1</strain>
        <tissue evidence="4">Whole animal</tissue>
    </source>
</reference>
<feature type="region of interest" description="Disordered" evidence="2">
    <location>
        <begin position="106"/>
        <end position="128"/>
    </location>
</feature>
<feature type="domain" description="CCHC-type" evidence="3">
    <location>
        <begin position="93"/>
        <end position="108"/>
    </location>
</feature>
<name>A0A9D4I3V7_DREPO</name>
<evidence type="ECO:0000259" key="3">
    <source>
        <dbReference type="PROSITE" id="PS50158"/>
    </source>
</evidence>
<dbReference type="InterPro" id="IPR036875">
    <property type="entry name" value="Znf_CCHC_sf"/>
</dbReference>
<evidence type="ECO:0000313" key="4">
    <source>
        <dbReference type="EMBL" id="KAH3746543.1"/>
    </source>
</evidence>
<comment type="caution">
    <text evidence="4">The sequence shown here is derived from an EMBL/GenBank/DDBJ whole genome shotgun (WGS) entry which is preliminary data.</text>
</comment>
<dbReference type="PROSITE" id="PS50158">
    <property type="entry name" value="ZF_CCHC"/>
    <property type="match status" value="1"/>
</dbReference>
<accession>A0A9D4I3V7</accession>
<gene>
    <name evidence="4" type="ORF">DPMN_180951</name>
</gene>
<evidence type="ECO:0000256" key="2">
    <source>
        <dbReference type="SAM" id="MobiDB-lite"/>
    </source>
</evidence>
<dbReference type="SUPFAM" id="SSF57756">
    <property type="entry name" value="Retrovirus zinc finger-like domains"/>
    <property type="match status" value="1"/>
</dbReference>
<dbReference type="GO" id="GO:0003676">
    <property type="term" value="F:nucleic acid binding"/>
    <property type="evidence" value="ECO:0007669"/>
    <property type="project" value="InterPro"/>
</dbReference>
<feature type="region of interest" description="Disordered" evidence="2">
    <location>
        <begin position="30"/>
        <end position="59"/>
    </location>
</feature>
<dbReference type="EMBL" id="JAIWYP010000010">
    <property type="protein sequence ID" value="KAH3746543.1"/>
    <property type="molecule type" value="Genomic_DNA"/>
</dbReference>
<keyword evidence="1" id="KW-0862">Zinc</keyword>
<evidence type="ECO:0000313" key="5">
    <source>
        <dbReference type="Proteomes" id="UP000828390"/>
    </source>
</evidence>
<reference evidence="4" key="2">
    <citation type="submission" date="2020-11" db="EMBL/GenBank/DDBJ databases">
        <authorList>
            <person name="McCartney M.A."/>
            <person name="Auch B."/>
            <person name="Kono T."/>
            <person name="Mallez S."/>
            <person name="Becker A."/>
            <person name="Gohl D.M."/>
            <person name="Silverstein K.A.T."/>
            <person name="Koren S."/>
            <person name="Bechman K.B."/>
            <person name="Herman A."/>
            <person name="Abrahante J.E."/>
            <person name="Garbe J."/>
        </authorList>
    </citation>
    <scope>NUCLEOTIDE SEQUENCE</scope>
    <source>
        <strain evidence="4">Duluth1</strain>
        <tissue evidence="4">Whole animal</tissue>
    </source>
</reference>
<proteinExistence type="predicted"/>
<protein>
    <recommendedName>
        <fullName evidence="3">CCHC-type domain-containing protein</fullName>
    </recommendedName>
</protein>
<dbReference type="AlphaFoldDB" id="A0A9D4I3V7"/>
<keyword evidence="1" id="KW-0863">Zinc-finger</keyword>